<reference evidence="2 3" key="1">
    <citation type="journal article" date="2011" name="BMC Genomics">
        <title>Genomic insights into an obligate epibiotic bacterial predator: Micavibrio aeruginosavorus ARL-13.</title>
        <authorList>
            <person name="Wang Z."/>
            <person name="Kadouri D."/>
            <person name="Wu M."/>
        </authorList>
    </citation>
    <scope>NUCLEOTIDE SEQUENCE [LARGE SCALE GENOMIC DNA]</scope>
    <source>
        <strain evidence="2 3">ARL-13</strain>
    </source>
</reference>
<proteinExistence type="predicted"/>
<feature type="region of interest" description="Disordered" evidence="1">
    <location>
        <begin position="1"/>
        <end position="24"/>
    </location>
</feature>
<name>G2KQH4_MICAA</name>
<gene>
    <name evidence="2" type="ordered locus">MICA_776</name>
</gene>
<dbReference type="Proteomes" id="UP000009286">
    <property type="component" value="Chromosome"/>
</dbReference>
<dbReference type="HOGENOM" id="CLU_3272724_0_0_5"/>
<organism evidence="2 3">
    <name type="scientific">Micavibrio aeruginosavorus (strain ARL-13)</name>
    <dbReference type="NCBI Taxonomy" id="856793"/>
    <lineage>
        <taxon>Bacteria</taxon>
        <taxon>Pseudomonadati</taxon>
        <taxon>Bdellovibrionota</taxon>
        <taxon>Bdellovibrionia</taxon>
        <taxon>Bdellovibrionales</taxon>
        <taxon>Pseudobdellovibrionaceae</taxon>
        <taxon>Micavibrio</taxon>
    </lineage>
</organism>
<dbReference type="EMBL" id="CP002382">
    <property type="protein sequence ID" value="AEP09110.1"/>
    <property type="molecule type" value="Genomic_DNA"/>
</dbReference>
<accession>G2KQH4</accession>
<dbReference type="KEGG" id="mai:MICA_776"/>
<protein>
    <submittedName>
        <fullName evidence="2">Uncharacterized protein</fullName>
    </submittedName>
</protein>
<keyword evidence="3" id="KW-1185">Reference proteome</keyword>
<evidence type="ECO:0000313" key="2">
    <source>
        <dbReference type="EMBL" id="AEP09110.1"/>
    </source>
</evidence>
<feature type="compositionally biased region" description="Basic and acidic residues" evidence="1">
    <location>
        <begin position="10"/>
        <end position="24"/>
    </location>
</feature>
<sequence length="41" mass="4830">MWFSPSIYRHSRESGSDETIEAPKSRKNFSEKQNFFASIFS</sequence>
<dbReference type="AlphaFoldDB" id="G2KQH4"/>
<evidence type="ECO:0000313" key="3">
    <source>
        <dbReference type="Proteomes" id="UP000009286"/>
    </source>
</evidence>
<dbReference type="STRING" id="856793.MICA_776"/>
<evidence type="ECO:0000256" key="1">
    <source>
        <dbReference type="SAM" id="MobiDB-lite"/>
    </source>
</evidence>